<keyword evidence="2" id="KW-0560">Oxidoreductase</keyword>
<evidence type="ECO:0000259" key="3">
    <source>
        <dbReference type="Pfam" id="PF07992"/>
    </source>
</evidence>
<dbReference type="EMBL" id="JADFUA010000001">
    <property type="protein sequence ID" value="MBE9607859.1"/>
    <property type="molecule type" value="Genomic_DNA"/>
</dbReference>
<dbReference type="InterPro" id="IPR023753">
    <property type="entry name" value="FAD/NAD-binding_dom"/>
</dbReference>
<dbReference type="Gene3D" id="3.50.50.60">
    <property type="entry name" value="FAD/NAD(P)-binding domain"/>
    <property type="match status" value="2"/>
</dbReference>
<name>A0A8J7FJ75_9NEIS</name>
<dbReference type="SUPFAM" id="SSF51905">
    <property type="entry name" value="FAD/NAD(P)-binding domain"/>
    <property type="match status" value="1"/>
</dbReference>
<dbReference type="GO" id="GO:0016491">
    <property type="term" value="F:oxidoreductase activity"/>
    <property type="evidence" value="ECO:0007669"/>
    <property type="project" value="UniProtKB-KW"/>
</dbReference>
<dbReference type="PANTHER" id="PTHR48105">
    <property type="entry name" value="THIOREDOXIN REDUCTASE 1-RELATED-RELATED"/>
    <property type="match status" value="1"/>
</dbReference>
<feature type="domain" description="FAD/NAD(P)-binding" evidence="3">
    <location>
        <begin position="10"/>
        <end position="178"/>
    </location>
</feature>
<evidence type="ECO:0000256" key="1">
    <source>
        <dbReference type="ARBA" id="ARBA00022630"/>
    </source>
</evidence>
<sequence>MQTGQVFDAEVLIIGGGVGGLTLAQWLSGMGHRWLLLEAAAQAGGALAHSDYPLKWIPGFAGISGRQYMARVLAEVDAARLLCGDQPETVEVLRHGFALQTRLGRNVRVRSLALACGARPFSPYPPAPRLLVGPGLAALAEVVPGMRVAVLGGGDNALEHALILARRGCAVSVLARGAIRGSALLRQQVVAEPAIAVHEHCGALQPACDMAGVSLAGQRYDYACVFYGYEPVPVLAQFPQLAVNGLPAEERGVFWLGDMTRPAYASVLLTQGEAAVVARKLDDYLQRA</sequence>
<dbReference type="InterPro" id="IPR050097">
    <property type="entry name" value="Ferredoxin-NADP_redctase_2"/>
</dbReference>
<dbReference type="PRINTS" id="PR00368">
    <property type="entry name" value="FADPNR"/>
</dbReference>
<reference evidence="4 5" key="1">
    <citation type="submission" date="2020-10" db="EMBL/GenBank/DDBJ databases">
        <title>The genome sequence of Chitinilyticum litopenaei 4Y14.</title>
        <authorList>
            <person name="Liu Y."/>
        </authorList>
    </citation>
    <scope>NUCLEOTIDE SEQUENCE [LARGE SCALE GENOMIC DNA]</scope>
    <source>
        <strain evidence="4 5">4Y14</strain>
    </source>
</reference>
<comment type="caution">
    <text evidence="4">The sequence shown here is derived from an EMBL/GenBank/DDBJ whole genome shotgun (WGS) entry which is preliminary data.</text>
</comment>
<evidence type="ECO:0000313" key="5">
    <source>
        <dbReference type="Proteomes" id="UP000604481"/>
    </source>
</evidence>
<keyword evidence="5" id="KW-1185">Reference proteome</keyword>
<keyword evidence="1" id="KW-0285">Flavoprotein</keyword>
<gene>
    <name evidence="4" type="ORF">INR99_00700</name>
</gene>
<organism evidence="4 5">
    <name type="scientific">Chitinilyticum piscinae</name>
    <dbReference type="NCBI Taxonomy" id="2866724"/>
    <lineage>
        <taxon>Bacteria</taxon>
        <taxon>Pseudomonadati</taxon>
        <taxon>Pseudomonadota</taxon>
        <taxon>Betaproteobacteria</taxon>
        <taxon>Neisseriales</taxon>
        <taxon>Chitinibacteraceae</taxon>
        <taxon>Chitinilyticum</taxon>
    </lineage>
</organism>
<dbReference type="Pfam" id="PF07992">
    <property type="entry name" value="Pyr_redox_2"/>
    <property type="match status" value="1"/>
</dbReference>
<proteinExistence type="predicted"/>
<evidence type="ECO:0000313" key="4">
    <source>
        <dbReference type="EMBL" id="MBE9607859.1"/>
    </source>
</evidence>
<accession>A0A8J7FJ75</accession>
<dbReference type="Proteomes" id="UP000604481">
    <property type="component" value="Unassembled WGS sequence"/>
</dbReference>
<dbReference type="PRINTS" id="PR00469">
    <property type="entry name" value="PNDRDTASEII"/>
</dbReference>
<evidence type="ECO:0000256" key="2">
    <source>
        <dbReference type="ARBA" id="ARBA00023002"/>
    </source>
</evidence>
<dbReference type="InterPro" id="IPR036188">
    <property type="entry name" value="FAD/NAD-bd_sf"/>
</dbReference>
<dbReference type="RefSeq" id="WP_194114370.1">
    <property type="nucleotide sequence ID" value="NZ_JADFUA010000001.1"/>
</dbReference>
<dbReference type="AlphaFoldDB" id="A0A8J7FJ75"/>
<protein>
    <submittedName>
        <fullName evidence="4">NAD(P)/FAD-dependent oxidoreductase</fullName>
    </submittedName>
</protein>